<dbReference type="Proteomes" id="UP000377595">
    <property type="component" value="Unassembled WGS sequence"/>
</dbReference>
<keyword evidence="5" id="KW-0418">Kinase</keyword>
<dbReference type="PANTHER" id="PTHR43289:SF6">
    <property type="entry name" value="SERINE_THREONINE-PROTEIN KINASE NEKL-3"/>
    <property type="match status" value="1"/>
</dbReference>
<dbReference type="PROSITE" id="PS50011">
    <property type="entry name" value="PROTEIN_KINASE_DOM"/>
    <property type="match status" value="1"/>
</dbReference>
<dbReference type="SUPFAM" id="SSF56112">
    <property type="entry name" value="Protein kinase-like (PK-like)"/>
    <property type="match status" value="1"/>
</dbReference>
<evidence type="ECO:0000256" key="5">
    <source>
        <dbReference type="ARBA" id="ARBA00022777"/>
    </source>
</evidence>
<dbReference type="RefSeq" id="WP_155350869.1">
    <property type="nucleotide sequence ID" value="NZ_BAAAHM010000056.1"/>
</dbReference>
<gene>
    <name evidence="8" type="ORF">Aple_090230</name>
</gene>
<evidence type="ECO:0000313" key="9">
    <source>
        <dbReference type="Proteomes" id="UP000377595"/>
    </source>
</evidence>
<evidence type="ECO:0000256" key="2">
    <source>
        <dbReference type="ARBA" id="ARBA00022527"/>
    </source>
</evidence>
<keyword evidence="6" id="KW-0067">ATP-binding</keyword>
<organism evidence="8 9">
    <name type="scientific">Acrocarpospora pleiomorpha</name>
    <dbReference type="NCBI Taxonomy" id="90975"/>
    <lineage>
        <taxon>Bacteria</taxon>
        <taxon>Bacillati</taxon>
        <taxon>Actinomycetota</taxon>
        <taxon>Actinomycetes</taxon>
        <taxon>Streptosporangiales</taxon>
        <taxon>Streptosporangiaceae</taxon>
        <taxon>Acrocarpospora</taxon>
    </lineage>
</organism>
<dbReference type="GO" id="GO:0004674">
    <property type="term" value="F:protein serine/threonine kinase activity"/>
    <property type="evidence" value="ECO:0007669"/>
    <property type="project" value="UniProtKB-KW"/>
</dbReference>
<evidence type="ECO:0000256" key="4">
    <source>
        <dbReference type="ARBA" id="ARBA00022741"/>
    </source>
</evidence>
<keyword evidence="4" id="KW-0547">Nucleotide-binding</keyword>
<accession>A0A5M3XYB7</accession>
<evidence type="ECO:0000313" key="8">
    <source>
        <dbReference type="EMBL" id="GES26124.1"/>
    </source>
</evidence>
<evidence type="ECO:0000256" key="3">
    <source>
        <dbReference type="ARBA" id="ARBA00022679"/>
    </source>
</evidence>
<proteinExistence type="predicted"/>
<evidence type="ECO:0000259" key="7">
    <source>
        <dbReference type="PROSITE" id="PS50011"/>
    </source>
</evidence>
<dbReference type="Gene3D" id="1.10.510.10">
    <property type="entry name" value="Transferase(Phosphotransferase) domain 1"/>
    <property type="match status" value="1"/>
</dbReference>
<evidence type="ECO:0000256" key="1">
    <source>
        <dbReference type="ARBA" id="ARBA00012513"/>
    </source>
</evidence>
<name>A0A5M3XYB7_9ACTN</name>
<keyword evidence="9" id="KW-1185">Reference proteome</keyword>
<keyword evidence="3" id="KW-0808">Transferase</keyword>
<dbReference type="OrthoDB" id="9801841at2"/>
<dbReference type="InterPro" id="IPR000719">
    <property type="entry name" value="Prot_kinase_dom"/>
</dbReference>
<dbReference type="AlphaFoldDB" id="A0A5M3XYB7"/>
<dbReference type="GO" id="GO:0005524">
    <property type="term" value="F:ATP binding"/>
    <property type="evidence" value="ECO:0007669"/>
    <property type="project" value="UniProtKB-KW"/>
</dbReference>
<dbReference type="SMART" id="SM00220">
    <property type="entry name" value="S_TKc"/>
    <property type="match status" value="1"/>
</dbReference>
<comment type="caution">
    <text evidence="8">The sequence shown here is derived from an EMBL/GenBank/DDBJ whole genome shotgun (WGS) entry which is preliminary data.</text>
</comment>
<reference evidence="8 9" key="1">
    <citation type="submission" date="2019-10" db="EMBL/GenBank/DDBJ databases">
        <title>Whole genome shotgun sequence of Acrocarpospora pleiomorpha NBRC 16267.</title>
        <authorList>
            <person name="Ichikawa N."/>
            <person name="Kimura A."/>
            <person name="Kitahashi Y."/>
            <person name="Komaki H."/>
            <person name="Oguchi A."/>
        </authorList>
    </citation>
    <scope>NUCLEOTIDE SEQUENCE [LARGE SCALE GENOMIC DNA]</scope>
    <source>
        <strain evidence="8 9">NBRC 16267</strain>
    </source>
</reference>
<evidence type="ECO:0000256" key="6">
    <source>
        <dbReference type="ARBA" id="ARBA00022840"/>
    </source>
</evidence>
<keyword evidence="2" id="KW-0723">Serine/threonine-protein kinase</keyword>
<dbReference type="Pfam" id="PF00069">
    <property type="entry name" value="Pkinase"/>
    <property type="match status" value="1"/>
</dbReference>
<sequence length="342" mass="37656">MTGGFTRLDSDIHPGKCAYYPQAYSDGRFRVRGLISGQGQGYVLRVDDMWGGNAAVLKGMWWNQQTLAEPARAETELNENVAELYQGLRAATQSTQLSQQAPAIVEVLLEPSPSLLAVGVANPPDELFIVQQFIGHGEIAAPTLADHLRQRAAEKRPFTEAELLDLADQLCNALAALHATRRQDRANRTTYWIHADVKPQNILVLGPPWRYVLIDYEGAVEKGSIVRLTTEGYAPPESPRPLEREQADQRFDLYMLGATLAEAAGLRRLSPGTRSDLYGTDKNAHLEAKKQLSELGYGPILTSIVATCLSSPDFRLAEVGAVQHELSRVRQNSALRRALMGT</sequence>
<protein>
    <recommendedName>
        <fullName evidence="1">non-specific serine/threonine protein kinase</fullName>
        <ecNumber evidence="1">2.7.11.1</ecNumber>
    </recommendedName>
</protein>
<feature type="domain" description="Protein kinase" evidence="7">
    <location>
        <begin position="29"/>
        <end position="327"/>
    </location>
</feature>
<dbReference type="EC" id="2.7.11.1" evidence="1"/>
<dbReference type="InterPro" id="IPR011009">
    <property type="entry name" value="Kinase-like_dom_sf"/>
</dbReference>
<dbReference type="EMBL" id="BLAF01000080">
    <property type="protein sequence ID" value="GES26124.1"/>
    <property type="molecule type" value="Genomic_DNA"/>
</dbReference>
<dbReference type="PANTHER" id="PTHR43289">
    <property type="entry name" value="MITOGEN-ACTIVATED PROTEIN KINASE KINASE KINASE 20-RELATED"/>
    <property type="match status" value="1"/>
</dbReference>